<dbReference type="Proteomes" id="UP001327560">
    <property type="component" value="Chromosome 1"/>
</dbReference>
<evidence type="ECO:0000313" key="6">
    <source>
        <dbReference type="Proteomes" id="UP001327560"/>
    </source>
</evidence>
<feature type="compositionally biased region" description="Acidic residues" evidence="3">
    <location>
        <begin position="274"/>
        <end position="290"/>
    </location>
</feature>
<feature type="domain" description="RRM" evidence="4">
    <location>
        <begin position="31"/>
        <end position="109"/>
    </location>
</feature>
<dbReference type="PRINTS" id="PR01228">
    <property type="entry name" value="EGGSHELL"/>
</dbReference>
<proteinExistence type="predicted"/>
<protein>
    <submittedName>
        <fullName evidence="5">Glycine-rich RNA-binding protein 2, mitochondrial isoform X1</fullName>
    </submittedName>
</protein>
<organism evidence="5 6">
    <name type="scientific">Canna indica</name>
    <name type="common">Indian-shot</name>
    <dbReference type="NCBI Taxonomy" id="4628"/>
    <lineage>
        <taxon>Eukaryota</taxon>
        <taxon>Viridiplantae</taxon>
        <taxon>Streptophyta</taxon>
        <taxon>Embryophyta</taxon>
        <taxon>Tracheophyta</taxon>
        <taxon>Spermatophyta</taxon>
        <taxon>Magnoliopsida</taxon>
        <taxon>Liliopsida</taxon>
        <taxon>Zingiberales</taxon>
        <taxon>Cannaceae</taxon>
        <taxon>Canna</taxon>
    </lineage>
</organism>
<dbReference type="EMBL" id="CP136890">
    <property type="protein sequence ID" value="WOK92300.1"/>
    <property type="molecule type" value="Genomic_DNA"/>
</dbReference>
<dbReference type="SUPFAM" id="SSF54928">
    <property type="entry name" value="RNA-binding domain, RBD"/>
    <property type="match status" value="1"/>
</dbReference>
<dbReference type="Pfam" id="PF00076">
    <property type="entry name" value="RRM_1"/>
    <property type="match status" value="1"/>
</dbReference>
<evidence type="ECO:0000313" key="5">
    <source>
        <dbReference type="EMBL" id="WOK92300.1"/>
    </source>
</evidence>
<dbReference type="CDD" id="cd21608">
    <property type="entry name" value="RRM2_NsCP33_like"/>
    <property type="match status" value="1"/>
</dbReference>
<dbReference type="InterPro" id="IPR052462">
    <property type="entry name" value="SLIRP/GR-RBP-like"/>
</dbReference>
<accession>A0AAQ3JP96</accession>
<feature type="region of interest" description="Disordered" evidence="3">
    <location>
        <begin position="255"/>
        <end position="296"/>
    </location>
</feature>
<evidence type="ECO:0000256" key="1">
    <source>
        <dbReference type="ARBA" id="ARBA00022884"/>
    </source>
</evidence>
<gene>
    <name evidence="5" type="ORF">Cni_G00991</name>
</gene>
<dbReference type="InterPro" id="IPR035979">
    <property type="entry name" value="RBD_domain_sf"/>
</dbReference>
<dbReference type="InterPro" id="IPR000504">
    <property type="entry name" value="RRM_dom"/>
</dbReference>
<reference evidence="5 6" key="1">
    <citation type="submission" date="2023-10" db="EMBL/GenBank/DDBJ databases">
        <title>Chromosome-scale genome assembly provides insights into flower coloration mechanisms of Canna indica.</title>
        <authorList>
            <person name="Li C."/>
        </authorList>
    </citation>
    <scope>NUCLEOTIDE SEQUENCE [LARGE SCALE GENOMIC DNA]</scope>
    <source>
        <tissue evidence="5">Flower</tissue>
    </source>
</reference>
<evidence type="ECO:0000256" key="2">
    <source>
        <dbReference type="PROSITE-ProRule" id="PRU00176"/>
    </source>
</evidence>
<dbReference type="PANTHER" id="PTHR48027">
    <property type="entry name" value="HETEROGENEOUS NUCLEAR RIBONUCLEOPROTEIN 87F-RELATED"/>
    <property type="match status" value="1"/>
</dbReference>
<dbReference type="GO" id="GO:0003723">
    <property type="term" value="F:RNA binding"/>
    <property type="evidence" value="ECO:0007669"/>
    <property type="project" value="UniProtKB-UniRule"/>
</dbReference>
<keyword evidence="6" id="KW-1185">Reference proteome</keyword>
<evidence type="ECO:0000259" key="4">
    <source>
        <dbReference type="PROSITE" id="PS50102"/>
    </source>
</evidence>
<dbReference type="Gene3D" id="3.30.70.330">
    <property type="match status" value="1"/>
</dbReference>
<name>A0AAQ3JP96_9LILI</name>
<dbReference type="AlphaFoldDB" id="A0AAQ3JP96"/>
<dbReference type="SMART" id="SM00360">
    <property type="entry name" value="RRM"/>
    <property type="match status" value="1"/>
</dbReference>
<dbReference type="InterPro" id="IPR048289">
    <property type="entry name" value="RRM2_NsCP33-like"/>
</dbReference>
<dbReference type="InterPro" id="IPR012677">
    <property type="entry name" value="Nucleotide-bd_a/b_plait_sf"/>
</dbReference>
<keyword evidence="1 2" id="KW-0694">RNA-binding</keyword>
<evidence type="ECO:0000256" key="3">
    <source>
        <dbReference type="SAM" id="MobiDB-lite"/>
    </source>
</evidence>
<dbReference type="PROSITE" id="PS50102">
    <property type="entry name" value="RRM"/>
    <property type="match status" value="1"/>
</dbReference>
<sequence>MAFANRIGNLLKKSVTSSPSLYQAIRCMSSSKVFIGGLSYGTDDLSLKEAFSNYGEVVEARVIMDRETGRSRGFGFVTFTSGEEASAAIGGMDGKDLHGRIVRVNYANERPGGARGGFGGGGFGGGGYGGGGYGGGGYGGGGNYGAGGGGYEGGGANTYGGGNYNAGPAGGGGGYGGSTGGYDRNSAGGNYGVAGGSGGSDGYVSRPNSNYGGAAGGYGGRSGVYSDNSNSGNYNSTAVSASNANFGSGADFDGNQFNSSFGNDNGGFGKDNQDELLEDNFKDDDDEPDDYANKRG</sequence>